<dbReference type="Pfam" id="PF24135">
    <property type="entry name" value="DUF7402"/>
    <property type="match status" value="1"/>
</dbReference>
<name>A0A8J6XYA4_9BACT</name>
<dbReference type="Proteomes" id="UP000648239">
    <property type="component" value="Unassembled WGS sequence"/>
</dbReference>
<dbReference type="Gene3D" id="3.40.50.10320">
    <property type="entry name" value="LmbE-like"/>
    <property type="match status" value="1"/>
</dbReference>
<dbReference type="InterPro" id="IPR024078">
    <property type="entry name" value="LmbE-like_dom_sf"/>
</dbReference>
<feature type="non-terminal residue" evidence="2">
    <location>
        <position position="1"/>
    </location>
</feature>
<accession>A0A8J6XYA4</accession>
<dbReference type="Pfam" id="PF11617">
    <property type="entry name" value="Cu-binding_MopE"/>
    <property type="match status" value="11"/>
</dbReference>
<dbReference type="EMBL" id="JACXWD010000056">
    <property type="protein sequence ID" value="MBD3869051.1"/>
    <property type="molecule type" value="Genomic_DNA"/>
</dbReference>
<dbReference type="InterPro" id="IPR021655">
    <property type="entry name" value="Put_metal-bd"/>
</dbReference>
<dbReference type="SUPFAM" id="SSF102588">
    <property type="entry name" value="LmbE-like"/>
    <property type="match status" value="1"/>
</dbReference>
<protein>
    <submittedName>
        <fullName evidence="2">PIG-L family deacetylase</fullName>
    </submittedName>
</protein>
<dbReference type="InterPro" id="IPR013783">
    <property type="entry name" value="Ig-like_fold"/>
</dbReference>
<dbReference type="InterPro" id="IPR055826">
    <property type="entry name" value="DUF7402"/>
</dbReference>
<dbReference type="InterPro" id="IPR008979">
    <property type="entry name" value="Galactose-bd-like_sf"/>
</dbReference>
<dbReference type="Pfam" id="PF02585">
    <property type="entry name" value="PIG-L"/>
    <property type="match status" value="1"/>
</dbReference>
<proteinExistence type="predicted"/>
<evidence type="ECO:0000313" key="3">
    <source>
        <dbReference type="Proteomes" id="UP000648239"/>
    </source>
</evidence>
<dbReference type="InterPro" id="IPR003737">
    <property type="entry name" value="GlcNAc_PI_deacetylase-related"/>
</dbReference>
<organism evidence="2 3">
    <name type="scientific">Candidatus Polarisedimenticola svalbardensis</name>
    <dbReference type="NCBI Taxonomy" id="2886004"/>
    <lineage>
        <taxon>Bacteria</taxon>
        <taxon>Pseudomonadati</taxon>
        <taxon>Acidobacteriota</taxon>
        <taxon>Candidatus Polarisedimenticolia</taxon>
        <taxon>Candidatus Polarisedimenticolales</taxon>
        <taxon>Candidatus Polarisedimenticolaceae</taxon>
        <taxon>Candidatus Polarisedimenticola</taxon>
    </lineage>
</organism>
<dbReference type="SUPFAM" id="SSF49785">
    <property type="entry name" value="Galactose-binding domain-like"/>
    <property type="match status" value="1"/>
</dbReference>
<reference evidence="2 3" key="1">
    <citation type="submission" date="2020-08" db="EMBL/GenBank/DDBJ databases">
        <title>Acidobacteriota in marine sediments use diverse sulfur dissimilation pathways.</title>
        <authorList>
            <person name="Wasmund K."/>
        </authorList>
    </citation>
    <scope>NUCLEOTIDE SEQUENCE [LARGE SCALE GENOMIC DNA]</scope>
    <source>
        <strain evidence="2">MAG AM4</strain>
    </source>
</reference>
<dbReference type="AlphaFoldDB" id="A0A8J6XYA4"/>
<feature type="domain" description="DUF7402" evidence="1">
    <location>
        <begin position="335"/>
        <end position="466"/>
    </location>
</feature>
<feature type="non-terminal residue" evidence="2">
    <location>
        <position position="1073"/>
    </location>
</feature>
<dbReference type="Gene3D" id="2.60.40.10">
    <property type="entry name" value="Immunoglobulins"/>
    <property type="match status" value="2"/>
</dbReference>
<evidence type="ECO:0000313" key="2">
    <source>
        <dbReference type="EMBL" id="MBD3869051.1"/>
    </source>
</evidence>
<sequence>SRGHERQDEASTAQIDFLGMTESNLIFLGYPDGYLEDLRLNYPNSGDQLTTHNGQSETYGTRGLGGADYHTYRFGSAADYNRHNILTDLQDILVTYQPDHIYVTHEQENHSDHATTSILLVLALDQAILSVPGYNPTIHKTIVWPDTTQEWPNATDPTAYFDEIPDLSGSGLLWSERESLDVPLALQSENFALNPKYQAVGAHGTQGAVNGYIGRFVHKDEFFWPEVRVGSNDPPVADAGTDQAVSEGAFVILDGTGSFDPDLDPLTYAWTQIDGPTVVLSDSAAASPSFTVPTGQPDHFILTFELVVGDGVLTTPPDTARIDVSAALAPVYGPNAALGATATASTQRTNSEAFKAIDGFPIGYPEDETREWVTASGTDGAWIQLDWASPITIGRIVLFDRPNDDDHVEQATLSFSDGSSLVIGPLDNWGRSSIYEFSTRTIDQVRLTVDSASPDTRNIGLSEFEVREITGGAANQPPVAHAGTDQSVDEGVTVQLDGSGSSDPDTDPLTFDWFQTGGTAVSLSDPVAESPSFTAPSDLTANDLLTFRLIVNDGTDDSLPDLVDITVIDYPDADGDTYPANLDCDDTDPLINPGAAEITCNSIDENCNGAADDTPDADGDTYSECVDCNDADPLINPGATEITCNGIDENCNGAADDTPDADGDTYTVCDGDCDDTNPAINPGATEITCNSIDENCNGAADDTPDADGDTHSECVDCNDADPLINPGATEITCNGIDENCNGAADDTPDVDGDTYTVCDGDCNDADPAINPGATEITCNSIDENCNGAVDDTPDVDGDTYSECVDCNDTDPLINPGATEITCNSIDENCNGAADDTPDVDGDTFTVCAGDCDDTDPLINPAATEITCNSIDENCNGAADDTPDVDGDTYTVCVDCDDADPLINPGATEVTCNSIDENCNGATDDTPDADGDTYSECVDCNDTNPLINPGTTEITCNSIDENCNGAADDTPDVDGDTYSECVDCNDTDPLINPGATEITCNSIDENCNGVLDDEPDGDSDTYSICNDCDDTDPLINPAATEITCNSIDENCNGAADDTPDVDGDTYTVCDGDCN</sequence>
<dbReference type="Gene3D" id="2.60.120.260">
    <property type="entry name" value="Galactose-binding domain-like"/>
    <property type="match status" value="1"/>
</dbReference>
<comment type="caution">
    <text evidence="2">The sequence shown here is derived from an EMBL/GenBank/DDBJ whole genome shotgun (WGS) entry which is preliminary data.</text>
</comment>
<gene>
    <name evidence="2" type="ORF">IFK94_13085</name>
</gene>
<evidence type="ECO:0000259" key="1">
    <source>
        <dbReference type="Pfam" id="PF24135"/>
    </source>
</evidence>
<dbReference type="Pfam" id="PF22352">
    <property type="entry name" value="K319L-like_PKD"/>
    <property type="match status" value="2"/>
</dbReference>